<evidence type="ECO:0000313" key="2">
    <source>
        <dbReference type="EMBL" id="CAK9159387.1"/>
    </source>
</evidence>
<feature type="region of interest" description="Disordered" evidence="1">
    <location>
        <begin position="1"/>
        <end position="25"/>
    </location>
</feature>
<evidence type="ECO:0000313" key="3">
    <source>
        <dbReference type="Proteomes" id="UP001642360"/>
    </source>
</evidence>
<gene>
    <name evidence="2" type="ORF">ILEXP_LOCUS28085</name>
</gene>
<evidence type="ECO:0000256" key="1">
    <source>
        <dbReference type="SAM" id="MobiDB-lite"/>
    </source>
</evidence>
<organism evidence="2 3">
    <name type="scientific">Ilex paraguariensis</name>
    <name type="common">yerba mate</name>
    <dbReference type="NCBI Taxonomy" id="185542"/>
    <lineage>
        <taxon>Eukaryota</taxon>
        <taxon>Viridiplantae</taxon>
        <taxon>Streptophyta</taxon>
        <taxon>Embryophyta</taxon>
        <taxon>Tracheophyta</taxon>
        <taxon>Spermatophyta</taxon>
        <taxon>Magnoliopsida</taxon>
        <taxon>eudicotyledons</taxon>
        <taxon>Gunneridae</taxon>
        <taxon>Pentapetalae</taxon>
        <taxon>asterids</taxon>
        <taxon>campanulids</taxon>
        <taxon>Aquifoliales</taxon>
        <taxon>Aquifoliaceae</taxon>
        <taxon>Ilex</taxon>
    </lineage>
</organism>
<accession>A0ABC8SXF1</accession>
<comment type="caution">
    <text evidence="2">The sequence shown here is derived from an EMBL/GenBank/DDBJ whole genome shotgun (WGS) entry which is preliminary data.</text>
</comment>
<proteinExistence type="predicted"/>
<feature type="compositionally biased region" description="Basic and acidic residues" evidence="1">
    <location>
        <begin position="1"/>
        <end position="24"/>
    </location>
</feature>
<dbReference type="Proteomes" id="UP001642360">
    <property type="component" value="Unassembled WGS sequence"/>
</dbReference>
<protein>
    <submittedName>
        <fullName evidence="2">Uncharacterized protein</fullName>
    </submittedName>
</protein>
<sequence>MQSSPVDERRLAMVGPRKMEDMGNHEVGTIHVARRIEGPRSHIGHLKFSKMLEVPFRKSPIFSLGACVTGPPSHEDTFRKQLDALRALDEGASTERI</sequence>
<dbReference type="EMBL" id="CAUOFW020003347">
    <property type="protein sequence ID" value="CAK9159387.1"/>
    <property type="molecule type" value="Genomic_DNA"/>
</dbReference>
<name>A0ABC8SXF1_9AQUA</name>
<keyword evidence="3" id="KW-1185">Reference proteome</keyword>
<dbReference type="AlphaFoldDB" id="A0ABC8SXF1"/>
<reference evidence="2 3" key="1">
    <citation type="submission" date="2024-02" db="EMBL/GenBank/DDBJ databases">
        <authorList>
            <person name="Vignale AGUSTIN F."/>
            <person name="Sosa J E."/>
            <person name="Modenutti C."/>
        </authorList>
    </citation>
    <scope>NUCLEOTIDE SEQUENCE [LARGE SCALE GENOMIC DNA]</scope>
</reference>